<organism evidence="4">
    <name type="scientific">Schistocephalus solidus</name>
    <name type="common">Tapeworm</name>
    <dbReference type="NCBI Taxonomy" id="70667"/>
    <lineage>
        <taxon>Eukaryota</taxon>
        <taxon>Metazoa</taxon>
        <taxon>Spiralia</taxon>
        <taxon>Lophotrochozoa</taxon>
        <taxon>Platyhelminthes</taxon>
        <taxon>Cestoda</taxon>
        <taxon>Eucestoda</taxon>
        <taxon>Diphyllobothriidea</taxon>
        <taxon>Diphyllobothriidae</taxon>
        <taxon>Schistocephalus</taxon>
    </lineage>
</organism>
<evidence type="ECO:0000313" key="4">
    <source>
        <dbReference type="WBParaSite" id="SSLN_0001330301-mRNA-1"/>
    </source>
</evidence>
<protein>
    <submittedName>
        <fullName evidence="2 4">Uncharacterized protein</fullName>
    </submittedName>
</protein>
<dbReference type="AlphaFoldDB" id="A0A183T8K7"/>
<dbReference type="EMBL" id="UYSU01037556">
    <property type="protein sequence ID" value="VDL99190.1"/>
    <property type="molecule type" value="Genomic_DNA"/>
</dbReference>
<dbReference type="STRING" id="70667.A0A183T8K7"/>
<reference evidence="4" key="1">
    <citation type="submission" date="2016-06" db="UniProtKB">
        <authorList>
            <consortium name="WormBaseParasite"/>
        </authorList>
    </citation>
    <scope>IDENTIFICATION</scope>
</reference>
<sequence length="269" mass="31093">MFCPRFRFIQSPPADQPYTQLKAALLRLHTVSDRQRYHQLICEDCLVDRKPTGLLRKMKTLCGELHIEDKLFKMFLERLTMDVQTILASSSGDLSVTRLADMADRMLEVQQFQPPSIIQLSTYTLLMPNAPLVTQMTAEMVSLKLQLAHLTSRRSSSRSLSRHRSHLRPRTADTHCSSPEGRAREARYLRNQLMRNGYLKAFISRCLPVRHPEDPTRTNPYGMECDAMHQGRVRGDRLHCYVIRFRNYTPAQSDHAEQGHYKLGPINSQ</sequence>
<name>A0A183T8K7_SCHSO</name>
<keyword evidence="3" id="KW-1185">Reference proteome</keyword>
<feature type="compositionally biased region" description="Basic residues" evidence="1">
    <location>
        <begin position="154"/>
        <end position="169"/>
    </location>
</feature>
<dbReference type="Proteomes" id="UP000275846">
    <property type="component" value="Unassembled WGS sequence"/>
</dbReference>
<dbReference type="PANTHER" id="PTHR33327">
    <property type="entry name" value="ENDONUCLEASE"/>
    <property type="match status" value="1"/>
</dbReference>
<proteinExistence type="predicted"/>
<gene>
    <name evidence="2" type="ORF">SSLN_LOCUS12805</name>
</gene>
<evidence type="ECO:0000313" key="2">
    <source>
        <dbReference type="EMBL" id="VDL99190.1"/>
    </source>
</evidence>
<evidence type="ECO:0000313" key="3">
    <source>
        <dbReference type="Proteomes" id="UP000275846"/>
    </source>
</evidence>
<feature type="region of interest" description="Disordered" evidence="1">
    <location>
        <begin position="154"/>
        <end position="181"/>
    </location>
</feature>
<accession>A0A183T8K7</accession>
<dbReference type="OrthoDB" id="6262499at2759"/>
<evidence type="ECO:0000256" key="1">
    <source>
        <dbReference type="SAM" id="MobiDB-lite"/>
    </source>
</evidence>
<reference evidence="2 3" key="2">
    <citation type="submission" date="2018-11" db="EMBL/GenBank/DDBJ databases">
        <authorList>
            <consortium name="Pathogen Informatics"/>
        </authorList>
    </citation>
    <scope>NUCLEOTIDE SEQUENCE [LARGE SCALE GENOMIC DNA]</scope>
    <source>
        <strain evidence="2 3">NST_G2</strain>
    </source>
</reference>
<dbReference type="PANTHER" id="PTHR33327:SF3">
    <property type="entry name" value="RNA-DIRECTED DNA POLYMERASE"/>
    <property type="match status" value="1"/>
</dbReference>
<dbReference type="WBParaSite" id="SSLN_0001330301-mRNA-1">
    <property type="protein sequence ID" value="SSLN_0001330301-mRNA-1"/>
    <property type="gene ID" value="SSLN_0001330301"/>
</dbReference>